<comment type="caution">
    <text evidence="3">The sequence shown here is derived from an EMBL/GenBank/DDBJ whole genome shotgun (WGS) entry which is preliminary data.</text>
</comment>
<keyword evidence="1" id="KW-1133">Transmembrane helix</keyword>
<feature type="transmembrane region" description="Helical" evidence="1">
    <location>
        <begin position="34"/>
        <end position="55"/>
    </location>
</feature>
<protein>
    <submittedName>
        <fullName evidence="3">Acyl-CoA desaturase</fullName>
        <ecNumber evidence="3">1.14.19.-</ecNumber>
    </submittedName>
</protein>
<gene>
    <name evidence="3" type="ORF">AAFH96_04675</name>
</gene>
<dbReference type="EC" id="1.14.19.-" evidence="3"/>
<keyword evidence="1" id="KW-0812">Transmembrane</keyword>
<dbReference type="CDD" id="cd03506">
    <property type="entry name" value="Delta6-FADS-like"/>
    <property type="match status" value="1"/>
</dbReference>
<feature type="transmembrane region" description="Helical" evidence="1">
    <location>
        <begin position="197"/>
        <end position="215"/>
    </location>
</feature>
<dbReference type="PANTHER" id="PTHR19353:SF19">
    <property type="entry name" value="DELTA(5) FATTY ACID DESATURASE C-RELATED"/>
    <property type="match status" value="1"/>
</dbReference>
<dbReference type="PIRSF" id="PIRSF015921">
    <property type="entry name" value="FA_sphinglp_des"/>
    <property type="match status" value="1"/>
</dbReference>
<reference evidence="3 4" key="1">
    <citation type="submission" date="2024-04" db="EMBL/GenBank/DDBJ databases">
        <title>Polymorphospora sp. isolated from Baiyangdian Lake in Xiong'an New Area.</title>
        <authorList>
            <person name="Zhang X."/>
            <person name="Liu J."/>
        </authorList>
    </citation>
    <scope>NUCLEOTIDE SEQUENCE [LARGE SCALE GENOMIC DNA]</scope>
    <source>
        <strain evidence="3 4">2-325</strain>
    </source>
</reference>
<name>A0ABV5CK70_9ACTN</name>
<keyword evidence="1" id="KW-0472">Membrane</keyword>
<accession>A0ABV5CK70</accession>
<evidence type="ECO:0000313" key="4">
    <source>
        <dbReference type="Proteomes" id="UP001582793"/>
    </source>
</evidence>
<dbReference type="GO" id="GO:0016491">
    <property type="term" value="F:oxidoreductase activity"/>
    <property type="evidence" value="ECO:0007669"/>
    <property type="project" value="UniProtKB-KW"/>
</dbReference>
<dbReference type="RefSeq" id="WP_375733157.1">
    <property type="nucleotide sequence ID" value="NZ_JBCGDC010000009.1"/>
</dbReference>
<dbReference type="InterPro" id="IPR012171">
    <property type="entry name" value="Fatty_acid_desaturase"/>
</dbReference>
<feature type="domain" description="Fatty acid desaturase" evidence="2">
    <location>
        <begin position="60"/>
        <end position="319"/>
    </location>
</feature>
<dbReference type="PANTHER" id="PTHR19353">
    <property type="entry name" value="FATTY ACID DESATURASE 2"/>
    <property type="match status" value="1"/>
</dbReference>
<evidence type="ECO:0000256" key="1">
    <source>
        <dbReference type="SAM" id="Phobius"/>
    </source>
</evidence>
<keyword evidence="3" id="KW-0560">Oxidoreductase</keyword>
<proteinExistence type="predicted"/>
<keyword evidence="4" id="KW-1185">Reference proteome</keyword>
<organism evidence="3 4">
    <name type="scientific">Polymorphospora lycopeni</name>
    <dbReference type="NCBI Taxonomy" id="3140240"/>
    <lineage>
        <taxon>Bacteria</taxon>
        <taxon>Bacillati</taxon>
        <taxon>Actinomycetota</taxon>
        <taxon>Actinomycetes</taxon>
        <taxon>Micromonosporales</taxon>
        <taxon>Micromonosporaceae</taxon>
        <taxon>Polymorphospora</taxon>
    </lineage>
</organism>
<dbReference type="EMBL" id="JBCGDC010000009">
    <property type="protein sequence ID" value="MFB6392394.1"/>
    <property type="molecule type" value="Genomic_DNA"/>
</dbReference>
<dbReference type="Proteomes" id="UP001582793">
    <property type="component" value="Unassembled WGS sequence"/>
</dbReference>
<evidence type="ECO:0000313" key="3">
    <source>
        <dbReference type="EMBL" id="MFB6392394.1"/>
    </source>
</evidence>
<evidence type="ECO:0000259" key="2">
    <source>
        <dbReference type="Pfam" id="PF00487"/>
    </source>
</evidence>
<dbReference type="InterPro" id="IPR005804">
    <property type="entry name" value="FA_desaturase_dom"/>
</dbReference>
<sequence>MSDTDFGATKGRGSEFAELSRLVRRAGLLDRRPAYYTIRMGVVTASFVGAAVVFVRLGESWWQIVVAAVFAVILTQAAFIGHDAGHRQIFRSRRGNDVVGLVFGDFLTGLSYGWWVDKHNRHHAHPNTEGHDPDIVVAPLSFTTRQATARRGLGALFVRHQAKLFFPLLLLEGAHLHVNSIKTVLGSGRLQYRLTEAALLTLNLAIYVTAVLLVLSPAQAIVFTLVNQGLFGLYLGCSFAPNHKGMPILTEDDDLDYLRRQVLTSRNVRGGWLIDVALGGLNYQIEHHLFPSMPRPNLPKAKPMVRRFCADRGLAYHETTLIRSWAQAMGHLDAVGAGRSSPPLARSS</sequence>
<dbReference type="Pfam" id="PF00487">
    <property type="entry name" value="FA_desaturase"/>
    <property type="match status" value="1"/>
</dbReference>
<feature type="transmembrane region" description="Helical" evidence="1">
    <location>
        <begin position="61"/>
        <end position="81"/>
    </location>
</feature>